<evidence type="ECO:0000256" key="5">
    <source>
        <dbReference type="ARBA" id="ARBA00023315"/>
    </source>
</evidence>
<evidence type="ECO:0000256" key="4">
    <source>
        <dbReference type="ARBA" id="ARBA00022984"/>
    </source>
</evidence>
<dbReference type="Gene3D" id="3.40.630.30">
    <property type="match status" value="2"/>
</dbReference>
<evidence type="ECO:0000259" key="7">
    <source>
        <dbReference type="Pfam" id="PF13480"/>
    </source>
</evidence>
<dbReference type="GO" id="GO:0008360">
    <property type="term" value="P:regulation of cell shape"/>
    <property type="evidence" value="ECO:0007669"/>
    <property type="project" value="UniProtKB-KW"/>
</dbReference>
<dbReference type="SUPFAM" id="SSF55729">
    <property type="entry name" value="Acyl-CoA N-acyltransferases (Nat)"/>
    <property type="match status" value="1"/>
</dbReference>
<keyword evidence="4" id="KW-0573">Peptidoglycan synthesis</keyword>
<comment type="similarity">
    <text evidence="1">Belongs to the FemABX family.</text>
</comment>
<gene>
    <name evidence="8" type="ORF">MPEBLZ_03855</name>
</gene>
<dbReference type="InterPro" id="IPR016181">
    <property type="entry name" value="Acyl_CoA_acyltransferase"/>
</dbReference>
<dbReference type="PANTHER" id="PTHR36174:SF1">
    <property type="entry name" value="LIPID II:GLYCINE GLYCYLTRANSFERASE"/>
    <property type="match status" value="1"/>
</dbReference>
<protein>
    <recommendedName>
        <fullName evidence="7">BioF2-like acetyltransferase domain-containing protein</fullName>
    </recommendedName>
</protein>
<keyword evidence="2" id="KW-0808">Transferase</keyword>
<accession>A0A0P8DVP2</accession>
<dbReference type="EMBL" id="LKCM01000333">
    <property type="protein sequence ID" value="KPQ41608.1"/>
    <property type="molecule type" value="Genomic_DNA"/>
</dbReference>
<dbReference type="PANTHER" id="PTHR36174">
    <property type="entry name" value="LIPID II:GLYCINE GLYCYLTRANSFERASE"/>
    <property type="match status" value="1"/>
</dbReference>
<keyword evidence="5" id="KW-0012">Acyltransferase</keyword>
<evidence type="ECO:0000256" key="1">
    <source>
        <dbReference type="ARBA" id="ARBA00009943"/>
    </source>
</evidence>
<dbReference type="GO" id="GO:0044038">
    <property type="term" value="P:cell wall macromolecule biosynthetic process"/>
    <property type="evidence" value="ECO:0007669"/>
    <property type="project" value="InterPro"/>
</dbReference>
<sequence length="348" mass="41845">MSYYIEELNDVNSADWKRLCEEREDGSFFHTLQWKQILEQSYGFKTHCFLLYRNDEPVALCPFYEGTISRIRGLISLPNSDYNHIIITDENDPLIAYHILEKCKEIAKENKLFFILITTLSELTKEHFSKYNPLPYPIGGDMTLDLEECSPDKIWKEKLSKTHRKYIKRFDNDGFIIKEINSMEDIKKFYKYYKKNIEFKKANPYVFSHFEDLLNIYSSEEMKLTLLYKDELVAGGQLAFLYDSRKTMYLRYLSLNRDLPARYHPTLYLYWDCIKRASEMGYNKVCFGRTPPYPNDVHYKVKDRFGCHYENEFSLIFSSSYLFKISYNTYYNIYNYMQKYVHNKSMDE</sequence>
<proteinExistence type="inferred from homology"/>
<dbReference type="PROSITE" id="PS51191">
    <property type="entry name" value="FEMABX"/>
    <property type="match status" value="1"/>
</dbReference>
<feature type="domain" description="BioF2-like acetyltransferase" evidence="7">
    <location>
        <begin position="160"/>
        <end position="300"/>
    </location>
</feature>
<dbReference type="InterPro" id="IPR038740">
    <property type="entry name" value="BioF2-like_GNAT_dom"/>
</dbReference>
<organism evidence="8 9">
    <name type="scientific">Candidatus Methanoperedens nitratireducens</name>
    <dbReference type="NCBI Taxonomy" id="1392998"/>
    <lineage>
        <taxon>Archaea</taxon>
        <taxon>Methanobacteriati</taxon>
        <taxon>Methanobacteriota</taxon>
        <taxon>Stenosarchaea group</taxon>
        <taxon>Methanomicrobia</taxon>
        <taxon>Methanosarcinales</taxon>
        <taxon>ANME-2 cluster</taxon>
        <taxon>Candidatus Methanoperedentaceae</taxon>
        <taxon>Candidatus Methanoperedens</taxon>
    </lineage>
</organism>
<evidence type="ECO:0000256" key="6">
    <source>
        <dbReference type="ARBA" id="ARBA00023316"/>
    </source>
</evidence>
<evidence type="ECO:0000256" key="3">
    <source>
        <dbReference type="ARBA" id="ARBA00022960"/>
    </source>
</evidence>
<dbReference type="InterPro" id="IPR050644">
    <property type="entry name" value="PG_Glycine_Bridge_Synth"/>
</dbReference>
<keyword evidence="3" id="KW-0133">Cell shape</keyword>
<keyword evidence="6" id="KW-0961">Cell wall biogenesis/degradation</keyword>
<comment type="caution">
    <text evidence="8">The sequence shown here is derived from an EMBL/GenBank/DDBJ whole genome shotgun (WGS) entry which is preliminary data.</text>
</comment>
<name>A0A0P8DVP2_9EURY</name>
<dbReference type="GO" id="GO:0016755">
    <property type="term" value="F:aminoacyltransferase activity"/>
    <property type="evidence" value="ECO:0007669"/>
    <property type="project" value="InterPro"/>
</dbReference>
<dbReference type="InterPro" id="IPR003447">
    <property type="entry name" value="FEMABX"/>
</dbReference>
<evidence type="ECO:0000313" key="9">
    <source>
        <dbReference type="Proteomes" id="UP000050360"/>
    </source>
</evidence>
<dbReference type="Pfam" id="PF13480">
    <property type="entry name" value="Acetyltransf_6"/>
    <property type="match status" value="1"/>
</dbReference>
<evidence type="ECO:0000313" key="8">
    <source>
        <dbReference type="EMBL" id="KPQ41608.1"/>
    </source>
</evidence>
<dbReference type="GO" id="GO:0071555">
    <property type="term" value="P:cell wall organization"/>
    <property type="evidence" value="ECO:0007669"/>
    <property type="project" value="UniProtKB-KW"/>
</dbReference>
<dbReference type="AlphaFoldDB" id="A0A0P8DVP2"/>
<evidence type="ECO:0000256" key="2">
    <source>
        <dbReference type="ARBA" id="ARBA00022679"/>
    </source>
</evidence>
<reference evidence="8 9" key="1">
    <citation type="submission" date="2015-09" db="EMBL/GenBank/DDBJ databases">
        <title>A metagenomics-based metabolic model of nitrate-dependent anaerobic oxidation of methane by Methanoperedens-like archaea.</title>
        <authorList>
            <person name="Arshad A."/>
            <person name="Speth D.R."/>
            <person name="De Graaf R.M."/>
            <person name="Op Den Camp H.J."/>
            <person name="Jetten M.S."/>
            <person name="Welte C.U."/>
        </authorList>
    </citation>
    <scope>NUCLEOTIDE SEQUENCE [LARGE SCALE GENOMIC DNA]</scope>
</reference>
<dbReference type="Proteomes" id="UP000050360">
    <property type="component" value="Unassembled WGS sequence"/>
</dbReference>